<name>A0ABV5HBJ8_9FLAO</name>
<gene>
    <name evidence="1" type="ORF">ACFFVK_11870</name>
</gene>
<evidence type="ECO:0000313" key="2">
    <source>
        <dbReference type="Proteomes" id="UP001589562"/>
    </source>
</evidence>
<evidence type="ECO:0000313" key="1">
    <source>
        <dbReference type="EMBL" id="MFB9109277.1"/>
    </source>
</evidence>
<dbReference type="RefSeq" id="WP_278011807.1">
    <property type="nucleotide sequence ID" value="NZ_CP121112.1"/>
</dbReference>
<dbReference type="EMBL" id="JBHMFE010000014">
    <property type="protein sequence ID" value="MFB9109277.1"/>
    <property type="molecule type" value="Genomic_DNA"/>
</dbReference>
<proteinExistence type="predicted"/>
<dbReference type="Proteomes" id="UP001589562">
    <property type="component" value="Unassembled WGS sequence"/>
</dbReference>
<organism evidence="1 2">
    <name type="scientific">Flavobacterium gyeonganense</name>
    <dbReference type="NCBI Taxonomy" id="1310418"/>
    <lineage>
        <taxon>Bacteria</taxon>
        <taxon>Pseudomonadati</taxon>
        <taxon>Bacteroidota</taxon>
        <taxon>Flavobacteriia</taxon>
        <taxon>Flavobacteriales</taxon>
        <taxon>Flavobacteriaceae</taxon>
        <taxon>Flavobacterium</taxon>
    </lineage>
</organism>
<sequence length="442" mass="49284">MIKKSRKLISYFVMSLAIFFVCCQKDEIVDTSKHQAIQESKEWFENYEPSLEILKFTEVIDWNNAIVLDNKGEQAIEVPLKLRDNIFTNVVEDIQYNSYMRLLLIKDKNGLYQVFNIVYTTRDKSFKNDNKSFHILNIGDSYSGFITVQNTSKKIVYSGKYQNGEFLTLHNFTQKQDLDSKMVCRYYVTVGPYSTCSSWVWYPDDMSGNLPPGYMPGLGGPLFPNLPSFKIDPCETALKISAYSKSVAFLSAKNSILQANPSIEHSITLGKDTKGNITQAPMNNGGSSIVKTTTNFPGAFVALHNHPSNGPLSAGDVYAAIELITGNLNFNTSIILTNGIAYAIVVTDFAAAQSFLKSYPADQIQGYSPEFPDAIFNQLQMLVTDFGSSVDGRTEAMAYVLDKENSGITLMKQDISGEFKPINIKRTTKSDGSQIYNSIPCN</sequence>
<accession>A0ABV5HBJ8</accession>
<comment type="caution">
    <text evidence="1">The sequence shown here is derived from an EMBL/GenBank/DDBJ whole genome shotgun (WGS) entry which is preliminary data.</text>
</comment>
<reference evidence="1 2" key="1">
    <citation type="submission" date="2024-09" db="EMBL/GenBank/DDBJ databases">
        <authorList>
            <person name="Sun Q."/>
            <person name="Mori K."/>
        </authorList>
    </citation>
    <scope>NUCLEOTIDE SEQUENCE [LARGE SCALE GENOMIC DNA]</scope>
    <source>
        <strain evidence="1 2">CECT 8365</strain>
    </source>
</reference>
<keyword evidence="2" id="KW-1185">Reference proteome</keyword>
<protein>
    <submittedName>
        <fullName evidence="1">Uncharacterized protein</fullName>
    </submittedName>
</protein>